<reference evidence="1" key="1">
    <citation type="submission" date="2018-05" db="EMBL/GenBank/DDBJ databases">
        <title>Draft genome of Mucuna pruriens seed.</title>
        <authorList>
            <person name="Nnadi N.E."/>
            <person name="Vos R."/>
            <person name="Hasami M.H."/>
            <person name="Devisetty U.K."/>
            <person name="Aguiy J.C."/>
        </authorList>
    </citation>
    <scope>NUCLEOTIDE SEQUENCE [LARGE SCALE GENOMIC DNA]</scope>
    <source>
        <strain evidence="1">JCA_2017</strain>
    </source>
</reference>
<feature type="non-terminal residue" evidence="1">
    <location>
        <position position="1"/>
    </location>
</feature>
<dbReference type="AlphaFoldDB" id="A0A371G273"/>
<accession>A0A371G273</accession>
<dbReference type="EMBL" id="QJKJ01006986">
    <property type="protein sequence ID" value="RDX84652.1"/>
    <property type="molecule type" value="Genomic_DNA"/>
</dbReference>
<keyword evidence="2" id="KW-1185">Reference proteome</keyword>
<name>A0A371G273_MUCPR</name>
<protein>
    <submittedName>
        <fullName evidence="1">Uncharacterized protein</fullName>
    </submittedName>
</protein>
<sequence length="85" mass="10009">MTLTNSNEVFDNRDKYSSITVDVVGKFSISPLIIVKYLKKFIIIVNEIFGVKYSRRSNNNDIKRLLQMRETCDFLSMLCSFDYMH</sequence>
<dbReference type="Proteomes" id="UP000257109">
    <property type="component" value="Unassembled WGS sequence"/>
</dbReference>
<gene>
    <name evidence="1" type="ORF">CR513_34266</name>
</gene>
<organism evidence="1 2">
    <name type="scientific">Mucuna pruriens</name>
    <name type="common">Velvet bean</name>
    <name type="synonym">Dolichos pruriens</name>
    <dbReference type="NCBI Taxonomy" id="157652"/>
    <lineage>
        <taxon>Eukaryota</taxon>
        <taxon>Viridiplantae</taxon>
        <taxon>Streptophyta</taxon>
        <taxon>Embryophyta</taxon>
        <taxon>Tracheophyta</taxon>
        <taxon>Spermatophyta</taxon>
        <taxon>Magnoliopsida</taxon>
        <taxon>eudicotyledons</taxon>
        <taxon>Gunneridae</taxon>
        <taxon>Pentapetalae</taxon>
        <taxon>rosids</taxon>
        <taxon>fabids</taxon>
        <taxon>Fabales</taxon>
        <taxon>Fabaceae</taxon>
        <taxon>Papilionoideae</taxon>
        <taxon>50 kb inversion clade</taxon>
        <taxon>NPAAA clade</taxon>
        <taxon>indigoferoid/millettioid clade</taxon>
        <taxon>Phaseoleae</taxon>
        <taxon>Mucuna</taxon>
    </lineage>
</organism>
<evidence type="ECO:0000313" key="1">
    <source>
        <dbReference type="EMBL" id="RDX84652.1"/>
    </source>
</evidence>
<evidence type="ECO:0000313" key="2">
    <source>
        <dbReference type="Proteomes" id="UP000257109"/>
    </source>
</evidence>
<comment type="caution">
    <text evidence="1">The sequence shown here is derived from an EMBL/GenBank/DDBJ whole genome shotgun (WGS) entry which is preliminary data.</text>
</comment>
<proteinExistence type="predicted"/>
<dbReference type="OrthoDB" id="1624952at2759"/>